<evidence type="ECO:0000256" key="4">
    <source>
        <dbReference type="PROSITE-ProRule" id="PRU00339"/>
    </source>
</evidence>
<dbReference type="SMART" id="SM00028">
    <property type="entry name" value="TPR"/>
    <property type="match status" value="4"/>
</dbReference>
<evidence type="ECO:0000313" key="6">
    <source>
        <dbReference type="EMBL" id="CAG9825426.1"/>
    </source>
</evidence>
<proteinExistence type="inferred from homology"/>
<dbReference type="OrthoDB" id="418911at2759"/>
<evidence type="ECO:0000256" key="3">
    <source>
        <dbReference type="ARBA" id="ARBA00034483"/>
    </source>
</evidence>
<accession>A0A9N9SMT8</accession>
<feature type="compositionally biased region" description="Pro residues" evidence="5">
    <location>
        <begin position="471"/>
        <end position="480"/>
    </location>
</feature>
<keyword evidence="4" id="KW-0802">TPR repeat</keyword>
<comment type="similarity">
    <text evidence="3">Belongs to the UTX family.</text>
</comment>
<keyword evidence="2" id="KW-0539">Nucleus</keyword>
<evidence type="ECO:0000256" key="2">
    <source>
        <dbReference type="ARBA" id="ARBA00023242"/>
    </source>
</evidence>
<dbReference type="PANTHER" id="PTHR14017">
    <property type="entry name" value="LYSINE-SPECIFIC DEMETHYLASE"/>
    <property type="match status" value="1"/>
</dbReference>
<dbReference type="EMBL" id="OU896715">
    <property type="protein sequence ID" value="CAG9825426.1"/>
    <property type="molecule type" value="Genomic_DNA"/>
</dbReference>
<dbReference type="GO" id="GO:0031490">
    <property type="term" value="F:chromatin DNA binding"/>
    <property type="evidence" value="ECO:0007669"/>
    <property type="project" value="TreeGrafter"/>
</dbReference>
<dbReference type="SUPFAM" id="SSF48452">
    <property type="entry name" value="TPR-like"/>
    <property type="match status" value="2"/>
</dbReference>
<dbReference type="GO" id="GO:0000978">
    <property type="term" value="F:RNA polymerase II cis-regulatory region sequence-specific DNA binding"/>
    <property type="evidence" value="ECO:0007669"/>
    <property type="project" value="TreeGrafter"/>
</dbReference>
<evidence type="ECO:0008006" key="8">
    <source>
        <dbReference type="Google" id="ProtNLM"/>
    </source>
</evidence>
<dbReference type="GO" id="GO:0071558">
    <property type="term" value="F:histone H3K27me2/H3K27me3 demethylase activity"/>
    <property type="evidence" value="ECO:0007669"/>
    <property type="project" value="TreeGrafter"/>
</dbReference>
<dbReference type="InterPro" id="IPR011990">
    <property type="entry name" value="TPR-like_helical_dom_sf"/>
</dbReference>
<sequence>MSAKPTSTREESDDIQMTAQELHILSELDSRQFGFLLLSQPENALKKALVQKAVKYLQLMVVQAKRHQTIKENEENNQSKNISIDPKTWVKLGHFHLLLEDYRKALSAYQMFYKTQAENHWLDTSFLYGIGLVYFHYNAFQFAIKAFQQLLYVSPGFQRANEVNLRLGLMFKVMQEYDLSLKHLQLALVDNNPCTAAKSMIKFHIAHLFEVQGKVRVAKDRYDALIKDKSITQSLRADILRQLGWLYHCQESLGEKSQRIPLAIHCLQKANEADQFSGQTLYLLGRCYASIGKVHDAFIAYRNSVEKSEGNADTWCSIGVLYQQQNQPMDALQAYICAVQLDKCHSAAWANLGILYENSFQARDAYACYLNSNRGMSDAAGEDSPTKLPQINFPKIGTNPQLAQRIAFLHTHLSSAPMPSVTSQRRQLLSIEEAWNLPISAEMSSRQQNSSQPARGTPAQSFQKNYSAPTPQGPPPPYPSPNETSTKRFKMEVDQKLPQSPYGLSPQHLQLLNHFQQNAGSLNPAQQNLMQHLQHQYRLMQQNQEIKRPAAQRPAIPSSFGNNQPFTLAGLNTVKTEKLVQPNSLLEPKDFMAPVGNSATDLDENLEEDLKDLLAQKDLATTLAENILKHFGSQDMDVKETVENTGSGGINTLSSGPFSPSNIDRKPNISHDKVCNT</sequence>
<organism evidence="6 7">
    <name type="scientific">Phaedon cochleariae</name>
    <name type="common">Mustard beetle</name>
    <dbReference type="NCBI Taxonomy" id="80249"/>
    <lineage>
        <taxon>Eukaryota</taxon>
        <taxon>Metazoa</taxon>
        <taxon>Ecdysozoa</taxon>
        <taxon>Arthropoda</taxon>
        <taxon>Hexapoda</taxon>
        <taxon>Insecta</taxon>
        <taxon>Pterygota</taxon>
        <taxon>Neoptera</taxon>
        <taxon>Endopterygota</taxon>
        <taxon>Coleoptera</taxon>
        <taxon>Polyphaga</taxon>
        <taxon>Cucujiformia</taxon>
        <taxon>Chrysomeloidea</taxon>
        <taxon>Chrysomelidae</taxon>
        <taxon>Chrysomelinae</taxon>
        <taxon>Chrysomelini</taxon>
        <taxon>Phaedon</taxon>
    </lineage>
</organism>
<feature type="repeat" description="TPR" evidence="4">
    <location>
        <begin position="86"/>
        <end position="119"/>
    </location>
</feature>
<feature type="region of interest" description="Disordered" evidence="5">
    <location>
        <begin position="643"/>
        <end position="677"/>
    </location>
</feature>
<evidence type="ECO:0000256" key="5">
    <source>
        <dbReference type="SAM" id="MobiDB-lite"/>
    </source>
</evidence>
<feature type="compositionally biased region" description="Polar residues" evidence="5">
    <location>
        <begin position="650"/>
        <end position="662"/>
    </location>
</feature>
<protein>
    <recommendedName>
        <fullName evidence="8">Lysine-specific demethylase 6A</fullName>
    </recommendedName>
</protein>
<dbReference type="PROSITE" id="PS50005">
    <property type="entry name" value="TPR"/>
    <property type="match status" value="2"/>
</dbReference>
<dbReference type="InterPro" id="IPR051630">
    <property type="entry name" value="Corepressor-Demethylase"/>
</dbReference>
<dbReference type="Gene3D" id="1.25.40.10">
    <property type="entry name" value="Tetratricopeptide repeat domain"/>
    <property type="match status" value="2"/>
</dbReference>
<reference evidence="6" key="1">
    <citation type="submission" date="2022-01" db="EMBL/GenBank/DDBJ databases">
        <authorList>
            <person name="King R."/>
        </authorList>
    </citation>
    <scope>NUCLEOTIDE SEQUENCE</scope>
</reference>
<feature type="compositionally biased region" description="Basic and acidic residues" evidence="5">
    <location>
        <begin position="663"/>
        <end position="677"/>
    </location>
</feature>
<dbReference type="Proteomes" id="UP001153737">
    <property type="component" value="Chromosome 9"/>
</dbReference>
<evidence type="ECO:0000313" key="7">
    <source>
        <dbReference type="Proteomes" id="UP001153737"/>
    </source>
</evidence>
<gene>
    <name evidence="6" type="ORF">PHAECO_LOCUS12346</name>
</gene>
<reference evidence="6" key="2">
    <citation type="submission" date="2022-10" db="EMBL/GenBank/DDBJ databases">
        <authorList>
            <consortium name="ENA_rothamsted_submissions"/>
            <consortium name="culmorum"/>
            <person name="King R."/>
        </authorList>
    </citation>
    <scope>NUCLEOTIDE SEQUENCE</scope>
</reference>
<dbReference type="PANTHER" id="PTHR14017:SF1">
    <property type="entry name" value="LD02225P"/>
    <property type="match status" value="1"/>
</dbReference>
<name>A0A9N9SMT8_PHACE</name>
<keyword evidence="7" id="KW-1185">Reference proteome</keyword>
<feature type="compositionally biased region" description="Polar residues" evidence="5">
    <location>
        <begin position="442"/>
        <end position="468"/>
    </location>
</feature>
<dbReference type="AlphaFoldDB" id="A0A9N9SMT8"/>
<feature type="repeat" description="TPR" evidence="4">
    <location>
        <begin position="124"/>
        <end position="157"/>
    </location>
</feature>
<feature type="region of interest" description="Disordered" evidence="5">
    <location>
        <begin position="442"/>
        <end position="485"/>
    </location>
</feature>
<dbReference type="GO" id="GO:0044666">
    <property type="term" value="C:MLL3/4 complex"/>
    <property type="evidence" value="ECO:0007669"/>
    <property type="project" value="TreeGrafter"/>
</dbReference>
<comment type="subcellular location">
    <subcellularLocation>
        <location evidence="1">Nucleus</location>
    </subcellularLocation>
</comment>
<dbReference type="InterPro" id="IPR019734">
    <property type="entry name" value="TPR_rpt"/>
</dbReference>
<dbReference type="GO" id="GO:0010468">
    <property type="term" value="P:regulation of gene expression"/>
    <property type="evidence" value="ECO:0007669"/>
    <property type="project" value="TreeGrafter"/>
</dbReference>
<evidence type="ECO:0000256" key="1">
    <source>
        <dbReference type="ARBA" id="ARBA00004123"/>
    </source>
</evidence>